<dbReference type="PROSITE" id="PS51375">
    <property type="entry name" value="PPR"/>
    <property type="match status" value="2"/>
</dbReference>
<dbReference type="PANTHER" id="PTHR47939:SF13">
    <property type="entry name" value="OS03G0201400 PROTEIN"/>
    <property type="match status" value="1"/>
</dbReference>
<evidence type="ECO:0000256" key="2">
    <source>
        <dbReference type="PROSITE-ProRule" id="PRU00708"/>
    </source>
</evidence>
<reference evidence="4 5" key="1">
    <citation type="journal article" date="2024" name="IMA Fungus">
        <title>IMA Genome - F19 : A genome assembly and annotation guide to empower mycologists, including annotated draft genome sequences of Ceratocystis pirilliformis, Diaporthe australafricana, Fusarium ophioides, Paecilomyces lecythidis, and Sporothrix stenoceras.</title>
        <authorList>
            <person name="Aylward J."/>
            <person name="Wilson A.M."/>
            <person name="Visagie C.M."/>
            <person name="Spraker J."/>
            <person name="Barnes I."/>
            <person name="Buitendag C."/>
            <person name="Ceriani C."/>
            <person name="Del Mar Angel L."/>
            <person name="du Plessis D."/>
            <person name="Fuchs T."/>
            <person name="Gasser K."/>
            <person name="Kramer D."/>
            <person name="Li W."/>
            <person name="Munsamy K."/>
            <person name="Piso A."/>
            <person name="Price J.L."/>
            <person name="Sonnekus B."/>
            <person name="Thomas C."/>
            <person name="van der Nest A."/>
            <person name="van Dijk A."/>
            <person name="van Heerden A."/>
            <person name="van Vuuren N."/>
            <person name="Yilmaz N."/>
            <person name="Duong T.A."/>
            <person name="van der Merwe N.A."/>
            <person name="Wingfield M.J."/>
            <person name="Wingfield B.D."/>
        </authorList>
    </citation>
    <scope>NUCLEOTIDE SEQUENCE [LARGE SCALE GENOMIC DNA]</scope>
    <source>
        <strain evidence="4 5">CMW 18300</strain>
    </source>
</reference>
<comment type="caution">
    <text evidence="4">The sequence shown here is derived from an EMBL/GenBank/DDBJ whole genome shotgun (WGS) entry which is preliminary data.</text>
</comment>
<keyword evidence="1" id="KW-0677">Repeat</keyword>
<evidence type="ECO:0000313" key="4">
    <source>
        <dbReference type="EMBL" id="KAL1880659.1"/>
    </source>
</evidence>
<sequence length="861" mass="96681">MSSASPGRPDPTSDHANDDYVPSIDAAEPEGTQTSGRVAPAQSEGGAKPRFKGLDRRKPMQKPERSPKENSLEIFERVVRQQVDRQDSESESAPMPPAALEFYNDLARLKPMMRSQSIESCLEFFLAKVWQNVPFEGRNRLLKQRGTFLMTKVAEAKMSDWDNDKLPSLAQTTQLFHELDSLSCKKWSDSVMSLIRNLVTRSTTKADYPDAEAYERSMARKDLLLQDLIDTWIVFHRHRMSPSRSGSWGAQGWTFRFPPLDEGRLLKHARAGEAMKAINMLFPQNTGNDFRDIPAVAIASFVVLADPSHTSLEAQEKAKPLLESMGKILATVPIWKSGLQSIFPEQPTVLAYVLDHWDSIISQLRQTDTLRPRPEKIADKPEMKQRGGPSSIVIQKQVTTALGMGDADAVETAWVRFWGRDVVLSEERKEELQGQTELFHYFIMAFTALHQPQRAIEVWDSMTRIGVQPSVKTWTSLLEGCRRSKNAVGIENVWKKLLAADVEVDDAAWSARVVGLIDCGEPEAGLRALDEMLHQSKLSIEPINAAVAALIRLNAMSAARQVLAWASENNIEPNVITFNTLLRPMVRQGSATQVEALLKMMKDKSVEPDVATFTVLLEGLIGSAKDTDSAEQVKVVGDLFSQMEAAGVEANMQTFARMMHLLLSDNPGSKSYEAVEAIRTHIQDKGLAMSPHIHTILVNHYFRLKPPNLAAVEDLMNKGGLKWRMLVRRGLDRVFWERVIKGYAMAGEVDKAFEIFEQVNNVGSALTLDALTILLSALVKAGRMEEAKQTVETVKKHRQSMNVNLTGDRDRFRGDRQNQKNRYWRHGFWVYAVECGLLSPAEWRQLELGGMIVNRNPENDV</sequence>
<name>A0ABR3XXE6_9PEZI</name>
<evidence type="ECO:0000313" key="5">
    <source>
        <dbReference type="Proteomes" id="UP001583177"/>
    </source>
</evidence>
<accession>A0ABR3XXE6</accession>
<keyword evidence="5" id="KW-1185">Reference proteome</keyword>
<feature type="repeat" description="PPR" evidence="2">
    <location>
        <begin position="574"/>
        <end position="608"/>
    </location>
</feature>
<evidence type="ECO:0008006" key="6">
    <source>
        <dbReference type="Google" id="ProtNLM"/>
    </source>
</evidence>
<dbReference type="Gene3D" id="1.25.40.10">
    <property type="entry name" value="Tetratricopeptide repeat domain"/>
    <property type="match status" value="2"/>
</dbReference>
<feature type="repeat" description="PPR" evidence="2">
    <location>
        <begin position="732"/>
        <end position="766"/>
    </location>
</feature>
<dbReference type="Pfam" id="PF13041">
    <property type="entry name" value="PPR_2"/>
    <property type="match status" value="1"/>
</dbReference>
<dbReference type="Pfam" id="PF01535">
    <property type="entry name" value="PPR"/>
    <property type="match status" value="2"/>
</dbReference>
<organism evidence="4 5">
    <name type="scientific">Diaporthe australafricana</name>
    <dbReference type="NCBI Taxonomy" id="127596"/>
    <lineage>
        <taxon>Eukaryota</taxon>
        <taxon>Fungi</taxon>
        <taxon>Dikarya</taxon>
        <taxon>Ascomycota</taxon>
        <taxon>Pezizomycotina</taxon>
        <taxon>Sordariomycetes</taxon>
        <taxon>Sordariomycetidae</taxon>
        <taxon>Diaporthales</taxon>
        <taxon>Diaporthaceae</taxon>
        <taxon>Diaporthe</taxon>
    </lineage>
</organism>
<dbReference type="PANTHER" id="PTHR47939">
    <property type="entry name" value="MEMBRANE-ASSOCIATED SALT-INDUCIBLE PROTEIN-LIKE"/>
    <property type="match status" value="1"/>
</dbReference>
<dbReference type="InterPro" id="IPR050667">
    <property type="entry name" value="PPR-containing_protein"/>
</dbReference>
<feature type="compositionally biased region" description="Basic and acidic residues" evidence="3">
    <location>
        <begin position="52"/>
        <end position="74"/>
    </location>
</feature>
<proteinExistence type="predicted"/>
<evidence type="ECO:0000256" key="1">
    <source>
        <dbReference type="ARBA" id="ARBA00022737"/>
    </source>
</evidence>
<protein>
    <recommendedName>
        <fullName evidence="6">Pentatricopeptide repeat protein</fullName>
    </recommendedName>
</protein>
<gene>
    <name evidence="4" type="ORF">Daus18300_001271</name>
</gene>
<dbReference type="InterPro" id="IPR011990">
    <property type="entry name" value="TPR-like_helical_dom_sf"/>
</dbReference>
<dbReference type="Proteomes" id="UP001583177">
    <property type="component" value="Unassembled WGS sequence"/>
</dbReference>
<evidence type="ECO:0000256" key="3">
    <source>
        <dbReference type="SAM" id="MobiDB-lite"/>
    </source>
</evidence>
<feature type="region of interest" description="Disordered" evidence="3">
    <location>
        <begin position="1"/>
        <end position="74"/>
    </location>
</feature>
<dbReference type="EMBL" id="JAWRVE010000007">
    <property type="protein sequence ID" value="KAL1880659.1"/>
    <property type="molecule type" value="Genomic_DNA"/>
</dbReference>
<dbReference type="InterPro" id="IPR002885">
    <property type="entry name" value="PPR_rpt"/>
</dbReference>